<evidence type="ECO:0000256" key="6">
    <source>
        <dbReference type="ARBA" id="ARBA00023136"/>
    </source>
</evidence>
<proteinExistence type="predicted"/>
<evidence type="ECO:0000256" key="5">
    <source>
        <dbReference type="ARBA" id="ARBA00023027"/>
    </source>
</evidence>
<evidence type="ECO:0000313" key="11">
    <source>
        <dbReference type="Proteomes" id="UP000682877"/>
    </source>
</evidence>
<dbReference type="PROSITE" id="PS50110">
    <property type="entry name" value="RESPONSE_REGULATORY"/>
    <property type="match status" value="1"/>
</dbReference>
<feature type="compositionally biased region" description="Low complexity" evidence="8">
    <location>
        <begin position="198"/>
        <end position="212"/>
    </location>
</feature>
<dbReference type="GO" id="GO:0016655">
    <property type="term" value="F:oxidoreductase activity, acting on NAD(P)H, quinone or similar compound as acceptor"/>
    <property type="evidence" value="ECO:0007669"/>
    <property type="project" value="InterPro"/>
</dbReference>
<keyword evidence="1" id="KW-0874">Quinone</keyword>
<evidence type="ECO:0000256" key="2">
    <source>
        <dbReference type="ARBA" id="ARBA00022857"/>
    </source>
</evidence>
<evidence type="ECO:0000256" key="7">
    <source>
        <dbReference type="PROSITE-ProRule" id="PRU00169"/>
    </source>
</evidence>
<dbReference type="GO" id="GO:0005886">
    <property type="term" value="C:plasma membrane"/>
    <property type="evidence" value="ECO:0007669"/>
    <property type="project" value="InterPro"/>
</dbReference>
<dbReference type="InterPro" id="IPR001789">
    <property type="entry name" value="Sig_transdc_resp-reg_receiver"/>
</dbReference>
<evidence type="ECO:0000256" key="8">
    <source>
        <dbReference type="SAM" id="MobiDB-lite"/>
    </source>
</evidence>
<keyword evidence="5" id="KW-0520">NAD</keyword>
<dbReference type="EMBL" id="LR999452">
    <property type="protein sequence ID" value="CAE5964164.1"/>
    <property type="molecule type" value="Genomic_DNA"/>
</dbReference>
<dbReference type="SUPFAM" id="SSF52172">
    <property type="entry name" value="CheY-like"/>
    <property type="match status" value="1"/>
</dbReference>
<dbReference type="InterPro" id="IPR057136">
    <property type="entry name" value="At2g35280_TPR_dom"/>
</dbReference>
<dbReference type="GO" id="GO:0000160">
    <property type="term" value="P:phosphorelay signal transduction system"/>
    <property type="evidence" value="ECO:0007669"/>
    <property type="project" value="InterPro"/>
</dbReference>
<keyword evidence="2" id="KW-0521">NADP</keyword>
<dbReference type="Gene3D" id="3.40.50.2300">
    <property type="match status" value="1"/>
</dbReference>
<dbReference type="AlphaFoldDB" id="A0A8S1ZQ08"/>
<evidence type="ECO:0000313" key="10">
    <source>
        <dbReference type="EMBL" id="CAE5964164.1"/>
    </source>
</evidence>
<evidence type="ECO:0000259" key="9">
    <source>
        <dbReference type="PROSITE" id="PS50110"/>
    </source>
</evidence>
<protein>
    <recommendedName>
        <fullName evidence="9">Response regulatory domain-containing protein</fullName>
    </recommendedName>
</protein>
<organism evidence="10 11">
    <name type="scientific">Arabidopsis arenosa</name>
    <name type="common">Sand rock-cress</name>
    <name type="synonym">Cardaminopsis arenosa</name>
    <dbReference type="NCBI Taxonomy" id="38785"/>
    <lineage>
        <taxon>Eukaryota</taxon>
        <taxon>Viridiplantae</taxon>
        <taxon>Streptophyta</taxon>
        <taxon>Embryophyta</taxon>
        <taxon>Tracheophyta</taxon>
        <taxon>Spermatophyta</taxon>
        <taxon>Magnoliopsida</taxon>
        <taxon>eudicotyledons</taxon>
        <taxon>Gunneridae</taxon>
        <taxon>Pentapetalae</taxon>
        <taxon>rosids</taxon>
        <taxon>malvids</taxon>
        <taxon>Brassicales</taxon>
        <taxon>Brassicaceae</taxon>
        <taxon>Camelineae</taxon>
        <taxon>Arabidopsis</taxon>
    </lineage>
</organism>
<gene>
    <name evidence="10" type="ORF">AARE701A_LOCUS5456</name>
</gene>
<evidence type="ECO:0000256" key="1">
    <source>
        <dbReference type="ARBA" id="ARBA00022719"/>
    </source>
</evidence>
<sequence length="465" mass="52684">MALGDLSSSSSSSSPELHVLAVDDSFVDRKVIERLLKISACKVTTVESGTRALQYLGLDGDNGSSGLKDLKVNLIVTDYSMPGLTGYELLKKIKESSAFREIPVVIMSSENIQPRIEQCMIEGAEDFLLKPVKLADVKRLKELIMRATLSQLSSLSTISSSLPLSSRRFPHRSLPQFIVKAEAEKEKQSTQAKSEGEASPAATKTPKTLPKKPVYSMKKGQIVCVDKEKYLNSINYLSVGHPPFYKGLDYIYEDRGEVLDLRVFETGEYALVGWVGIPTAPAWLPTDMLIKSEKLVYERICRKNGNPEAIYRKGLVDYFHRNSSERQRDKGLNHIAKVANKGNQEEAQYVYGLILICLGGETKQKGFKILSSLRKPLMSSTLEEMEKHRKKIRDEMWWCGEPMMRHLKRSYVRENCNCDGRTEMFFVKNSGWDRYGEHNDMITSSACEICLWHHEVKLFFANIEE</sequence>
<reference evidence="10" key="1">
    <citation type="submission" date="2021-01" db="EMBL/GenBank/DDBJ databases">
        <authorList>
            <person name="Bezrukov I."/>
        </authorList>
    </citation>
    <scope>NUCLEOTIDE SEQUENCE</scope>
</reference>
<dbReference type="SMART" id="SM00448">
    <property type="entry name" value="REC"/>
    <property type="match status" value="1"/>
</dbReference>
<dbReference type="Proteomes" id="UP000682877">
    <property type="component" value="Chromosome 2"/>
</dbReference>
<evidence type="ECO:0000256" key="4">
    <source>
        <dbReference type="ARBA" id="ARBA00022967"/>
    </source>
</evidence>
<keyword evidence="6" id="KW-0472">Membrane</keyword>
<keyword evidence="11" id="KW-1185">Reference proteome</keyword>
<evidence type="ECO:0000256" key="3">
    <source>
        <dbReference type="ARBA" id="ARBA00022957"/>
    </source>
</evidence>
<keyword evidence="3" id="KW-0618">Plastoquinone</keyword>
<dbReference type="PANTHER" id="PTHR36728">
    <property type="entry name" value="NAD(P)H-QUINONE OXIDOREDUCTASE SUBUNIT O, CHLOROPLASTIC"/>
    <property type="match status" value="1"/>
</dbReference>
<keyword evidence="7" id="KW-0597">Phosphoprotein</keyword>
<dbReference type="Pfam" id="PF00072">
    <property type="entry name" value="Response_reg"/>
    <property type="match status" value="1"/>
</dbReference>
<feature type="domain" description="Response regulatory" evidence="9">
    <location>
        <begin position="18"/>
        <end position="145"/>
    </location>
</feature>
<name>A0A8S1ZQ08_ARAAE</name>
<dbReference type="PANTHER" id="PTHR36728:SF2">
    <property type="entry name" value="NAD(P)H-QUINONE OXIDOREDUCTASE SUBUNIT O, CHLOROPLASTIC"/>
    <property type="match status" value="1"/>
</dbReference>
<keyword evidence="4" id="KW-1278">Translocase</keyword>
<dbReference type="CDD" id="cd17581">
    <property type="entry name" value="REC_typeA_ARR"/>
    <property type="match status" value="1"/>
</dbReference>
<dbReference type="InterPro" id="IPR020905">
    <property type="entry name" value="NdhO"/>
</dbReference>
<feature type="region of interest" description="Disordered" evidence="8">
    <location>
        <begin position="185"/>
        <end position="212"/>
    </location>
</feature>
<dbReference type="Pfam" id="PF23310">
    <property type="entry name" value="TPR_27"/>
    <property type="match status" value="1"/>
</dbReference>
<feature type="modified residue" description="4-aspartylphosphate" evidence="7">
    <location>
        <position position="78"/>
    </location>
</feature>
<accession>A0A8S1ZQ08</accession>
<dbReference type="InterPro" id="IPR011006">
    <property type="entry name" value="CheY-like_superfamily"/>
</dbReference>
<dbReference type="GO" id="GO:0048038">
    <property type="term" value="F:quinone binding"/>
    <property type="evidence" value="ECO:0007669"/>
    <property type="project" value="UniProtKB-KW"/>
</dbReference>
<dbReference type="Pfam" id="PF11910">
    <property type="entry name" value="NdhO"/>
    <property type="match status" value="1"/>
</dbReference>